<dbReference type="GO" id="GO:0008061">
    <property type="term" value="F:chitin binding"/>
    <property type="evidence" value="ECO:0007669"/>
    <property type="project" value="InterPro"/>
</dbReference>
<dbReference type="Proteomes" id="UP000027135">
    <property type="component" value="Unassembled WGS sequence"/>
</dbReference>
<dbReference type="SMART" id="SM00494">
    <property type="entry name" value="ChtBD2"/>
    <property type="match status" value="2"/>
</dbReference>
<evidence type="ECO:0000259" key="2">
    <source>
        <dbReference type="PROSITE" id="PS50940"/>
    </source>
</evidence>
<sequence>MCVISQEMPCCNDKINTGNSGKGIFEGKNIETPNTAPAAAAVLTFLHNSANVYYQTLRTTTSTNTDATLQPSIKSPYDHSMNNQIILPEVTAYQEVHKKPVTTITPLIRTSQKQHISTKENSSPSTNKFSTGLLQPQRSPGLNIPCTTGLRLPNLTDCTRYYTCNSTSGTLLSYSCPSQMAFNAHKHVCEVTVYKGCKEQMISNSYLITQPPEFISPVTTPNPTLCFQPGKIPDPESSHHYFICNHHSDTLVQYRMTCPNTLHFCARENACKKQNDCSY</sequence>
<dbReference type="InterPro" id="IPR036508">
    <property type="entry name" value="Chitin-bd_dom_sf"/>
</dbReference>
<reference evidence="3 4" key="1">
    <citation type="journal article" date="2014" name="Nat. Commun.">
        <title>Molecular traces of alternative social organization in a termite genome.</title>
        <authorList>
            <person name="Terrapon N."/>
            <person name="Li C."/>
            <person name="Robertson H.M."/>
            <person name="Ji L."/>
            <person name="Meng X."/>
            <person name="Booth W."/>
            <person name="Chen Z."/>
            <person name="Childers C.P."/>
            <person name="Glastad K.M."/>
            <person name="Gokhale K."/>
            <person name="Gowin J."/>
            <person name="Gronenberg W."/>
            <person name="Hermansen R.A."/>
            <person name="Hu H."/>
            <person name="Hunt B.G."/>
            <person name="Huylmans A.K."/>
            <person name="Khalil S.M."/>
            <person name="Mitchell R.D."/>
            <person name="Munoz-Torres M.C."/>
            <person name="Mustard J.A."/>
            <person name="Pan H."/>
            <person name="Reese J.T."/>
            <person name="Scharf M.E."/>
            <person name="Sun F."/>
            <person name="Vogel H."/>
            <person name="Xiao J."/>
            <person name="Yang W."/>
            <person name="Yang Z."/>
            <person name="Yang Z."/>
            <person name="Zhou J."/>
            <person name="Zhu J."/>
            <person name="Brent C.S."/>
            <person name="Elsik C.G."/>
            <person name="Goodisman M.A."/>
            <person name="Liberles D.A."/>
            <person name="Roe R.M."/>
            <person name="Vargo E.L."/>
            <person name="Vilcinskas A."/>
            <person name="Wang J."/>
            <person name="Bornberg-Bauer E."/>
            <person name="Korb J."/>
            <person name="Zhang G."/>
            <person name="Liebig J."/>
        </authorList>
    </citation>
    <scope>NUCLEOTIDE SEQUENCE [LARGE SCALE GENOMIC DNA]</scope>
    <source>
        <tissue evidence="3">Whole organism</tissue>
    </source>
</reference>
<dbReference type="PROSITE" id="PS50940">
    <property type="entry name" value="CHIT_BIND_II"/>
    <property type="match status" value="1"/>
</dbReference>
<evidence type="ECO:0000313" key="4">
    <source>
        <dbReference type="Proteomes" id="UP000027135"/>
    </source>
</evidence>
<dbReference type="GO" id="GO:0005576">
    <property type="term" value="C:extracellular region"/>
    <property type="evidence" value="ECO:0007669"/>
    <property type="project" value="InterPro"/>
</dbReference>
<dbReference type="Pfam" id="PF01607">
    <property type="entry name" value="CBM_14"/>
    <property type="match status" value="1"/>
</dbReference>
<feature type="domain" description="Chitin-binding type-2" evidence="2">
    <location>
        <begin position="143"/>
        <end position="199"/>
    </location>
</feature>
<dbReference type="AlphaFoldDB" id="A0A067RJD0"/>
<dbReference type="EMBL" id="KK852597">
    <property type="protein sequence ID" value="KDR20574.1"/>
    <property type="molecule type" value="Genomic_DNA"/>
</dbReference>
<dbReference type="InParanoid" id="A0A067RJD0"/>
<feature type="region of interest" description="Disordered" evidence="1">
    <location>
        <begin position="110"/>
        <end position="134"/>
    </location>
</feature>
<dbReference type="SUPFAM" id="SSF57625">
    <property type="entry name" value="Invertebrate chitin-binding proteins"/>
    <property type="match status" value="2"/>
</dbReference>
<evidence type="ECO:0000256" key="1">
    <source>
        <dbReference type="SAM" id="MobiDB-lite"/>
    </source>
</evidence>
<dbReference type="InterPro" id="IPR002557">
    <property type="entry name" value="Chitin-bd_dom"/>
</dbReference>
<proteinExistence type="predicted"/>
<accession>A0A067RJD0</accession>
<organism evidence="3 4">
    <name type="scientific">Zootermopsis nevadensis</name>
    <name type="common">Dampwood termite</name>
    <dbReference type="NCBI Taxonomy" id="136037"/>
    <lineage>
        <taxon>Eukaryota</taxon>
        <taxon>Metazoa</taxon>
        <taxon>Ecdysozoa</taxon>
        <taxon>Arthropoda</taxon>
        <taxon>Hexapoda</taxon>
        <taxon>Insecta</taxon>
        <taxon>Pterygota</taxon>
        <taxon>Neoptera</taxon>
        <taxon>Polyneoptera</taxon>
        <taxon>Dictyoptera</taxon>
        <taxon>Blattodea</taxon>
        <taxon>Blattoidea</taxon>
        <taxon>Termitoidae</taxon>
        <taxon>Termopsidae</taxon>
        <taxon>Zootermopsis</taxon>
    </lineage>
</organism>
<protein>
    <recommendedName>
        <fullName evidence="2">Chitin-binding type-2 domain-containing protein</fullName>
    </recommendedName>
</protein>
<name>A0A067RJD0_ZOONE</name>
<keyword evidence="4" id="KW-1185">Reference proteome</keyword>
<dbReference type="Gene3D" id="2.170.140.10">
    <property type="entry name" value="Chitin binding domain"/>
    <property type="match status" value="2"/>
</dbReference>
<gene>
    <name evidence="3" type="ORF">L798_04593</name>
</gene>
<dbReference type="eggNOG" id="KOG4297">
    <property type="taxonomic scope" value="Eukaryota"/>
</dbReference>
<evidence type="ECO:0000313" key="3">
    <source>
        <dbReference type="EMBL" id="KDR20574.1"/>
    </source>
</evidence>